<feature type="signal peptide" evidence="2">
    <location>
        <begin position="1"/>
        <end position="16"/>
    </location>
</feature>
<keyword evidence="1" id="KW-0812">Transmembrane</keyword>
<dbReference type="EMBL" id="JBBJCI010000032">
    <property type="protein sequence ID" value="KAK7254103.1"/>
    <property type="molecule type" value="Genomic_DNA"/>
</dbReference>
<evidence type="ECO:0000313" key="4">
    <source>
        <dbReference type="Proteomes" id="UP001363151"/>
    </source>
</evidence>
<reference evidence="3 4" key="1">
    <citation type="submission" date="2024-03" db="EMBL/GenBank/DDBJ databases">
        <title>Aureococcus anophagefferens CCMP1851 and Kratosvirus quantuckense: Draft genome of a second virus-susceptible host strain in the model system.</title>
        <authorList>
            <person name="Chase E."/>
            <person name="Truchon A.R."/>
            <person name="Schepens W."/>
            <person name="Wilhelm S.W."/>
        </authorList>
    </citation>
    <scope>NUCLEOTIDE SEQUENCE [LARGE SCALE GENOMIC DNA]</scope>
    <source>
        <strain evidence="3 4">CCMP1851</strain>
    </source>
</reference>
<feature type="transmembrane region" description="Helical" evidence="1">
    <location>
        <begin position="187"/>
        <end position="208"/>
    </location>
</feature>
<comment type="caution">
    <text evidence="3">The sequence shown here is derived from an EMBL/GenBank/DDBJ whole genome shotgun (WGS) entry which is preliminary data.</text>
</comment>
<evidence type="ECO:0000256" key="1">
    <source>
        <dbReference type="SAM" id="Phobius"/>
    </source>
</evidence>
<keyword evidence="2" id="KW-0732">Signal</keyword>
<keyword evidence="1" id="KW-0472">Membrane</keyword>
<proteinExistence type="predicted"/>
<sequence>MMRCLVALLVAPVARANVCQHYNGDKAACESAGCLSDGLCRWESWSNLCEGYEAGGIKCVDGVAVIIHAPTIAPSALPSPAPTHLPPTLTLAPTTGCEDGEAPYRLALYDYGEDGWEGATYSVTSGDTVVATGTLERGGEGVDGFCLLDGTYELAFGGGADDAETSVQFLPADEQLVTATSADAASAGMFAALALAVLFLGVGAWWVVRKRRKDSEEPSEDECVGFLDIRSKLRDGSQWADTQKGVELERVAEPQDQNFSAIEAALGSPTHEL</sequence>
<feature type="chain" id="PRO_5046184651" evidence="2">
    <location>
        <begin position="17"/>
        <end position="273"/>
    </location>
</feature>
<organism evidence="3 4">
    <name type="scientific">Aureococcus anophagefferens</name>
    <name type="common">Harmful bloom alga</name>
    <dbReference type="NCBI Taxonomy" id="44056"/>
    <lineage>
        <taxon>Eukaryota</taxon>
        <taxon>Sar</taxon>
        <taxon>Stramenopiles</taxon>
        <taxon>Ochrophyta</taxon>
        <taxon>Pelagophyceae</taxon>
        <taxon>Pelagomonadales</taxon>
        <taxon>Pelagomonadaceae</taxon>
        <taxon>Aureococcus</taxon>
    </lineage>
</organism>
<accession>A0ABR1GDY9</accession>
<evidence type="ECO:0000313" key="3">
    <source>
        <dbReference type="EMBL" id="KAK7254103.1"/>
    </source>
</evidence>
<name>A0ABR1GDY9_AURAN</name>
<keyword evidence="1" id="KW-1133">Transmembrane helix</keyword>
<evidence type="ECO:0000256" key="2">
    <source>
        <dbReference type="SAM" id="SignalP"/>
    </source>
</evidence>
<keyword evidence="4" id="KW-1185">Reference proteome</keyword>
<gene>
    <name evidence="3" type="ORF">SO694_00008224</name>
</gene>
<protein>
    <submittedName>
        <fullName evidence="3">Uncharacterized protein</fullName>
    </submittedName>
</protein>
<dbReference type="Proteomes" id="UP001363151">
    <property type="component" value="Unassembled WGS sequence"/>
</dbReference>